<gene>
    <name evidence="1" type="ORF">PACLA_8A086049</name>
</gene>
<dbReference type="AlphaFoldDB" id="A0A6S7KGK7"/>
<reference evidence="1" key="1">
    <citation type="submission" date="2020-04" db="EMBL/GenBank/DDBJ databases">
        <authorList>
            <person name="Alioto T."/>
            <person name="Alioto T."/>
            <person name="Gomez Garrido J."/>
        </authorList>
    </citation>
    <scope>NUCLEOTIDE SEQUENCE</scope>
    <source>
        <strain evidence="1">A484AB</strain>
    </source>
</reference>
<dbReference type="EMBL" id="CACRXK020027967">
    <property type="protein sequence ID" value="CAB4041220.1"/>
    <property type="molecule type" value="Genomic_DNA"/>
</dbReference>
<dbReference type="Proteomes" id="UP001152795">
    <property type="component" value="Unassembled WGS sequence"/>
</dbReference>
<evidence type="ECO:0000313" key="1">
    <source>
        <dbReference type="EMBL" id="CAB4041220.1"/>
    </source>
</evidence>
<name>A0A6S7KGK7_PARCT</name>
<comment type="caution">
    <text evidence="1">The sequence shown here is derived from an EMBL/GenBank/DDBJ whole genome shotgun (WGS) entry which is preliminary data.</text>
</comment>
<keyword evidence="2" id="KW-1185">Reference proteome</keyword>
<sequence length="50" mass="5525">FEFVRSVGTDALSITIQQGQELSGRVIKHITGNGPIYIRALEDLACLHEK</sequence>
<organism evidence="1 2">
    <name type="scientific">Paramuricea clavata</name>
    <name type="common">Red gorgonian</name>
    <name type="synonym">Violescent sea-whip</name>
    <dbReference type="NCBI Taxonomy" id="317549"/>
    <lineage>
        <taxon>Eukaryota</taxon>
        <taxon>Metazoa</taxon>
        <taxon>Cnidaria</taxon>
        <taxon>Anthozoa</taxon>
        <taxon>Octocorallia</taxon>
        <taxon>Malacalcyonacea</taxon>
        <taxon>Plexauridae</taxon>
        <taxon>Paramuricea</taxon>
    </lineage>
</organism>
<proteinExistence type="predicted"/>
<feature type="non-terminal residue" evidence="1">
    <location>
        <position position="50"/>
    </location>
</feature>
<feature type="non-terminal residue" evidence="1">
    <location>
        <position position="1"/>
    </location>
</feature>
<evidence type="ECO:0000313" key="2">
    <source>
        <dbReference type="Proteomes" id="UP001152795"/>
    </source>
</evidence>
<accession>A0A6S7KGK7</accession>
<dbReference type="OrthoDB" id="5988809at2759"/>
<protein>
    <submittedName>
        <fullName evidence="1">Uncharacterized protein</fullName>
    </submittedName>
</protein>